<dbReference type="PIRSF" id="PIRSF016907">
    <property type="entry name" value="Kin_ATP-NAD"/>
    <property type="match status" value="1"/>
</dbReference>
<dbReference type="InterPro" id="IPR016064">
    <property type="entry name" value="NAD/diacylglycerol_kinase_sf"/>
</dbReference>
<keyword evidence="1" id="KW-0418">Kinase</keyword>
<dbReference type="GO" id="GO:0051287">
    <property type="term" value="F:NAD binding"/>
    <property type="evidence" value="ECO:0007669"/>
    <property type="project" value="UniProtKB-ARBA"/>
</dbReference>
<dbReference type="GO" id="GO:0003951">
    <property type="term" value="F:NAD+ kinase activity"/>
    <property type="evidence" value="ECO:0007669"/>
    <property type="project" value="InterPro"/>
</dbReference>
<organism evidence="1 2">
    <name type="scientific">Microbacterium hydrocarbonoxydans</name>
    <dbReference type="NCBI Taxonomy" id="273678"/>
    <lineage>
        <taxon>Bacteria</taxon>
        <taxon>Bacillati</taxon>
        <taxon>Actinomycetota</taxon>
        <taxon>Actinomycetes</taxon>
        <taxon>Micrococcales</taxon>
        <taxon>Microbacteriaceae</taxon>
        <taxon>Microbacterium</taxon>
    </lineage>
</organism>
<evidence type="ECO:0000313" key="2">
    <source>
        <dbReference type="Proteomes" id="UP000183750"/>
    </source>
</evidence>
<protein>
    <submittedName>
        <fullName evidence="1">Predicted polyphosphate-or ATP-dependent NAD kinase</fullName>
    </submittedName>
</protein>
<keyword evidence="2" id="KW-1185">Reference proteome</keyword>
<dbReference type="Proteomes" id="UP000183750">
    <property type="component" value="Unassembled WGS sequence"/>
</dbReference>
<dbReference type="InterPro" id="IPR017438">
    <property type="entry name" value="ATP-NAD_kinase_N"/>
</dbReference>
<dbReference type="RefSeq" id="WP_060928207.1">
    <property type="nucleotide sequence ID" value="NZ_FNSQ01000005.1"/>
</dbReference>
<accession>A0A1H4JJW3</accession>
<dbReference type="InterPro" id="IPR011386">
    <property type="entry name" value="Put_ATP-NAD_kin"/>
</dbReference>
<evidence type="ECO:0000313" key="1">
    <source>
        <dbReference type="EMBL" id="SEB46447.1"/>
    </source>
</evidence>
<dbReference type="GO" id="GO:0005524">
    <property type="term" value="F:ATP binding"/>
    <property type="evidence" value="ECO:0007669"/>
    <property type="project" value="UniProtKB-ARBA"/>
</dbReference>
<dbReference type="AlphaFoldDB" id="A0A1H4JJW3"/>
<dbReference type="PANTHER" id="PTHR40697">
    <property type="entry name" value="ACETOIN CATABOLISM PROTEIN X"/>
    <property type="match status" value="1"/>
</dbReference>
<dbReference type="Pfam" id="PF01513">
    <property type="entry name" value="NAD_kinase"/>
    <property type="match status" value="1"/>
</dbReference>
<gene>
    <name evidence="1" type="ORF">SAMN04489807_0871</name>
</gene>
<dbReference type="GO" id="GO:0006741">
    <property type="term" value="P:NADP+ biosynthetic process"/>
    <property type="evidence" value="ECO:0007669"/>
    <property type="project" value="InterPro"/>
</dbReference>
<keyword evidence="1" id="KW-0808">Transferase</keyword>
<sequence>MIGLVVNPVAGVGGPAGLAGSDGADVQRLARERGSRSRVQERAGLALTTLAARHPGLDVVTAAGPMGADAVEAAGLVARMVHRPDASTTSADDTTRAVAAVAAAGADLVLVVGGDGTLRDAAVALGEQPSTAVLGVPAGVKMYSPVFAVSPRAAGALAADWVSEGGLPVFDREVLDIDEAAMRRAVVSPTLFGMLPVPSRVGRTQARKAGTPAGEKAAVEAAARGAVARMRRGIRYLLGPGGTTAEVARQLGVEGSPLGIDVLLDGEIVVRAASEQQLLAAVAEGPAKAVITVIGGQGFLLGRGNQQLSASVLRALGDDPLLVVAPEQKLIDLHGRPLLVDTGDSELDARLAGHVRIVTGPGATSLYAVSAPELTPL</sequence>
<reference evidence="2" key="1">
    <citation type="submission" date="2016-10" db="EMBL/GenBank/DDBJ databases">
        <authorList>
            <person name="Varghese N."/>
            <person name="Submissions S."/>
        </authorList>
    </citation>
    <scope>NUCLEOTIDE SEQUENCE [LARGE SCALE GENOMIC DNA]</scope>
    <source>
        <strain evidence="2">DSM 16089</strain>
    </source>
</reference>
<dbReference type="SUPFAM" id="SSF111331">
    <property type="entry name" value="NAD kinase/diacylglycerol kinase-like"/>
    <property type="match status" value="1"/>
</dbReference>
<name>A0A1H4JJW3_9MICO</name>
<dbReference type="InterPro" id="IPR039065">
    <property type="entry name" value="AcoX-like"/>
</dbReference>
<dbReference type="Pfam" id="PF20143">
    <property type="entry name" value="NAD_kinase_C"/>
    <property type="match status" value="1"/>
</dbReference>
<dbReference type="Gene3D" id="3.40.50.10330">
    <property type="entry name" value="Probable inorganic polyphosphate/atp-NAD kinase, domain 1"/>
    <property type="match status" value="1"/>
</dbReference>
<dbReference type="InterPro" id="IPR002504">
    <property type="entry name" value="NADK"/>
</dbReference>
<proteinExistence type="predicted"/>
<dbReference type="PANTHER" id="PTHR40697:SF2">
    <property type="entry name" value="ATP-NAD KINASE-RELATED"/>
    <property type="match status" value="1"/>
</dbReference>
<dbReference type="EMBL" id="FNSQ01000005">
    <property type="protein sequence ID" value="SEB46447.1"/>
    <property type="molecule type" value="Genomic_DNA"/>
</dbReference>